<dbReference type="SUPFAM" id="SSF47789">
    <property type="entry name" value="C-terminal domain of RNA polymerase alpha subunit"/>
    <property type="match status" value="1"/>
</dbReference>
<dbReference type="InterPro" id="IPR027417">
    <property type="entry name" value="P-loop_NTPase"/>
</dbReference>
<organism evidence="2 3">
    <name type="scientific">Acinetobacter bouvetii</name>
    <dbReference type="NCBI Taxonomy" id="202951"/>
    <lineage>
        <taxon>Bacteria</taxon>
        <taxon>Pseudomonadati</taxon>
        <taxon>Pseudomonadota</taxon>
        <taxon>Gammaproteobacteria</taxon>
        <taxon>Moraxellales</taxon>
        <taxon>Moraxellaceae</taxon>
        <taxon>Acinetobacter</taxon>
    </lineage>
</organism>
<dbReference type="RefSeq" id="WP_130143883.1">
    <property type="nucleotide sequence ID" value="NZ_SGSU01000002.1"/>
</dbReference>
<evidence type="ECO:0000313" key="3">
    <source>
        <dbReference type="Proteomes" id="UP000293483"/>
    </source>
</evidence>
<evidence type="ECO:0000259" key="1">
    <source>
        <dbReference type="Pfam" id="PF03118"/>
    </source>
</evidence>
<sequence>MSEFYYRTESISKEKLLELFVSSETEKNIISAFNSQSHIILEGSRGSGKSFLMKVAHTQMSDLFDQNKILPVYITFMQSSLLHSKYEHQFYFWMLAKILKETLKSLQKQGISLSQYANSLLENNDENTLESIIKQFEETYKKPLTEINNLGMIPELSDVIDAIENICEENKIKRITYFFDEAAHVFRPEQQRQFFSLFRDFKSPYISCKASVYPGVTHYGVSFELTHDAFLKRMDRDILAQNYLTDMESLVLKQGGDTWSQKIKNNKDLFNTLAFASGGNPRILLKTLDQCINFKQSNVNDIIKKFYRNEIWSEHTQLGEKYKGHKSIIDWGRIFIEESVIPATQQKIQDRIDKNINESTLYFWISKEAPEQIKEALRLLTYTGIIRKHDSGVKATKSKIGDRYELKFGCILAQFQTPTAISKNIIPNVQLEMFTEYGRNSNHFNNLEMNEVINFSEEEFFNSFKVQLQKPIETLDLTKWLLGKVHEININNIGELLNVSEKDLMKIKHIGNSRSRLIKNTAIAEILETISG</sequence>
<dbReference type="AlphaFoldDB" id="A0A4Q7AZE1"/>
<evidence type="ECO:0000313" key="2">
    <source>
        <dbReference type="EMBL" id="RZG69168.1"/>
    </source>
</evidence>
<dbReference type="GO" id="GO:0006351">
    <property type="term" value="P:DNA-templated transcription"/>
    <property type="evidence" value="ECO:0007669"/>
    <property type="project" value="InterPro"/>
</dbReference>
<reference evidence="2 3" key="1">
    <citation type="submission" date="2019-02" db="EMBL/GenBank/DDBJ databases">
        <title>The Batch Genome Submission of Acinetobacter spp. strains.</title>
        <authorList>
            <person name="Qin J."/>
            <person name="Hu Y."/>
            <person name="Ye H."/>
            <person name="Wei L."/>
            <person name="Feng Y."/>
            <person name="Zong Z."/>
        </authorList>
    </citation>
    <scope>NUCLEOTIDE SEQUENCE [LARGE SCALE GENOMIC DNA]</scope>
    <source>
        <strain evidence="2 3">WCHABo060081</strain>
    </source>
</reference>
<comment type="caution">
    <text evidence="2">The sequence shown here is derived from an EMBL/GenBank/DDBJ whole genome shotgun (WGS) entry which is preliminary data.</text>
</comment>
<dbReference type="Gene3D" id="1.10.150.20">
    <property type="entry name" value="5' to 3' exonuclease, C-terminal subdomain"/>
    <property type="match status" value="1"/>
</dbReference>
<dbReference type="GO" id="GO:0003899">
    <property type="term" value="F:DNA-directed RNA polymerase activity"/>
    <property type="evidence" value="ECO:0007669"/>
    <property type="project" value="InterPro"/>
</dbReference>
<protein>
    <recommendedName>
        <fullName evidence="1">RNA polymerase alpha subunit C-terminal domain-containing protein</fullName>
    </recommendedName>
</protein>
<dbReference type="InterPro" id="IPR056955">
    <property type="entry name" value="ORC-CDC6-like"/>
</dbReference>
<dbReference type="Proteomes" id="UP000293483">
    <property type="component" value="Unassembled WGS sequence"/>
</dbReference>
<dbReference type="SUPFAM" id="SSF52540">
    <property type="entry name" value="P-loop containing nucleoside triphosphate hydrolases"/>
    <property type="match status" value="1"/>
</dbReference>
<dbReference type="GO" id="GO:0003677">
    <property type="term" value="F:DNA binding"/>
    <property type="evidence" value="ECO:0007669"/>
    <property type="project" value="InterPro"/>
</dbReference>
<feature type="domain" description="RNA polymerase alpha subunit C-terminal" evidence="1">
    <location>
        <begin position="466"/>
        <end position="512"/>
    </location>
</feature>
<dbReference type="Pfam" id="PF03118">
    <property type="entry name" value="RNA_pol_A_CTD"/>
    <property type="match status" value="1"/>
</dbReference>
<gene>
    <name evidence="2" type="ORF">EXE25_01665</name>
</gene>
<dbReference type="InterPro" id="IPR011260">
    <property type="entry name" value="RNAP_asu_C"/>
</dbReference>
<name>A0A4Q7AZE1_9GAMM</name>
<proteinExistence type="predicted"/>
<accession>A0A4Q7AZE1</accession>
<dbReference type="EMBL" id="SGSU01000002">
    <property type="protein sequence ID" value="RZG69168.1"/>
    <property type="molecule type" value="Genomic_DNA"/>
</dbReference>
<dbReference type="Gene3D" id="3.40.50.300">
    <property type="entry name" value="P-loop containing nucleotide triphosphate hydrolases"/>
    <property type="match status" value="1"/>
</dbReference>
<dbReference type="Pfam" id="PF24389">
    <property type="entry name" value="ORC-CDC6-like"/>
    <property type="match status" value="1"/>
</dbReference>